<organism evidence="4 5">
    <name type="scientific">Nocardiopsis composta</name>
    <dbReference type="NCBI Taxonomy" id="157465"/>
    <lineage>
        <taxon>Bacteria</taxon>
        <taxon>Bacillati</taxon>
        <taxon>Actinomycetota</taxon>
        <taxon>Actinomycetes</taxon>
        <taxon>Streptosporangiales</taxon>
        <taxon>Nocardiopsidaceae</taxon>
        <taxon>Nocardiopsis</taxon>
    </lineage>
</organism>
<dbReference type="InterPro" id="IPR036844">
    <property type="entry name" value="Hint_dom_sf"/>
</dbReference>
<dbReference type="Gene3D" id="2.170.16.10">
    <property type="entry name" value="Hedgehog/Intein (Hint) domain"/>
    <property type="match status" value="1"/>
</dbReference>
<evidence type="ECO:0000256" key="1">
    <source>
        <dbReference type="SAM" id="Coils"/>
    </source>
</evidence>
<evidence type="ECO:0000259" key="3">
    <source>
        <dbReference type="SMART" id="SM00306"/>
    </source>
</evidence>
<dbReference type="InterPro" id="IPR030934">
    <property type="entry name" value="Intein_C"/>
</dbReference>
<gene>
    <name evidence="4" type="ORF">HDA36_002420</name>
</gene>
<dbReference type="EMBL" id="JACHDB010000001">
    <property type="protein sequence ID" value="MBB5432336.1"/>
    <property type="molecule type" value="Genomic_DNA"/>
</dbReference>
<keyword evidence="5" id="KW-1185">Reference proteome</keyword>
<dbReference type="RefSeq" id="WP_184391916.1">
    <property type="nucleotide sequence ID" value="NZ_BAAAJD010000042.1"/>
</dbReference>
<dbReference type="InterPro" id="IPR003587">
    <property type="entry name" value="Hint_dom_N"/>
</dbReference>
<evidence type="ECO:0000313" key="5">
    <source>
        <dbReference type="Proteomes" id="UP000572635"/>
    </source>
</evidence>
<proteinExistence type="predicted"/>
<dbReference type="PROSITE" id="PS50818">
    <property type="entry name" value="INTEIN_C_TER"/>
    <property type="match status" value="1"/>
</dbReference>
<feature type="region of interest" description="Disordered" evidence="2">
    <location>
        <begin position="246"/>
        <end position="283"/>
    </location>
</feature>
<comment type="caution">
    <text evidence="4">The sequence shown here is derived from an EMBL/GenBank/DDBJ whole genome shotgun (WGS) entry which is preliminary data.</text>
</comment>
<dbReference type="Pfam" id="PF07591">
    <property type="entry name" value="PT-HINT"/>
    <property type="match status" value="1"/>
</dbReference>
<dbReference type="NCBIfam" id="TIGR01443">
    <property type="entry name" value="intein_Cterm"/>
    <property type="match status" value="1"/>
</dbReference>
<dbReference type="SMART" id="SM00306">
    <property type="entry name" value="HintN"/>
    <property type="match status" value="1"/>
</dbReference>
<dbReference type="CDD" id="cd00081">
    <property type="entry name" value="Hint"/>
    <property type="match status" value="1"/>
</dbReference>
<protein>
    <recommendedName>
        <fullName evidence="3">Hint domain-containing protein</fullName>
    </recommendedName>
</protein>
<feature type="coiled-coil region" evidence="1">
    <location>
        <begin position="56"/>
        <end position="90"/>
    </location>
</feature>
<reference evidence="4 5" key="1">
    <citation type="submission" date="2020-08" db="EMBL/GenBank/DDBJ databases">
        <title>Sequencing the genomes of 1000 actinobacteria strains.</title>
        <authorList>
            <person name="Klenk H.-P."/>
        </authorList>
    </citation>
    <scope>NUCLEOTIDE SEQUENCE [LARGE SCALE GENOMIC DNA]</scope>
    <source>
        <strain evidence="4 5">DSM 44551</strain>
    </source>
</reference>
<name>A0A7W8QMU2_9ACTN</name>
<dbReference type="Proteomes" id="UP000572635">
    <property type="component" value="Unassembled WGS sequence"/>
</dbReference>
<accession>A0A7W8QMU2</accession>
<dbReference type="SUPFAM" id="SSF51294">
    <property type="entry name" value="Hedgehog/intein (Hint) domain"/>
    <property type="match status" value="1"/>
</dbReference>
<evidence type="ECO:0000313" key="4">
    <source>
        <dbReference type="EMBL" id="MBB5432336.1"/>
    </source>
</evidence>
<evidence type="ECO:0000256" key="2">
    <source>
        <dbReference type="SAM" id="MobiDB-lite"/>
    </source>
</evidence>
<dbReference type="AlphaFoldDB" id="A0A7W8QMU2"/>
<feature type="domain" description="Hint" evidence="3">
    <location>
        <begin position="98"/>
        <end position="200"/>
    </location>
</feature>
<keyword evidence="1" id="KW-0175">Coiled coil</keyword>
<sequence length="356" mass="38402">MLELIGDIIGYNDAKACLTEGDIMACIWTVVGFTPWGKGAKLVKNAPKIIKLWNRFRKAKKAREAVQKRIDDLKKKLGEKNGKVDDAVNDCLGEGGRKNSFAAGTPVLMADGALLAIEDVSVGDEVLSFDPLTGEEGPREVTDLIRGDGHTELVEIGTAGADGGTGTLTATAGHPFWLPESAEWSDASRLTAGTELRTAEGRWAPVASAETRRVEPQEVFNLTVEGLHTYYVQAPGGPAVLVHNDDPKDPGPACELPEDSRPGVGDKPKRVSNSNMPHAAERADERIPEYKGDQKKAREDLKDLGKKIEKEGFPEGTIPDTARKDRVLVPFGSNGYAVYQIKPNGAATLKTVLIRK</sequence>
<feature type="compositionally biased region" description="Basic and acidic residues" evidence="2">
    <location>
        <begin position="258"/>
        <end position="269"/>
    </location>
</feature>